<keyword evidence="2" id="KW-0732">Signal</keyword>
<sequence>MTNTHRKTTNRTTAKIAAVGAFGIGAAIAFPGLAAAQGATTPEGPTASLENLAGEEGSLEGALGTDLALDAGSLALNVNLDAETPNPGSVEFGSLGVSPNTGSALVDGGTGSGSADEDATDDDATETGSLDTGSLPGSSEENDDVAAATAAEADTETGSAASSENDTTATDDDVEETGSIDTGSLAGLSSGADEVAV</sequence>
<dbReference type="EMBL" id="JBHSHP010000018">
    <property type="protein sequence ID" value="MFC4754538.1"/>
    <property type="molecule type" value="Genomic_DNA"/>
</dbReference>
<evidence type="ECO:0000313" key="4">
    <source>
        <dbReference type="Proteomes" id="UP001595836"/>
    </source>
</evidence>
<comment type="caution">
    <text evidence="3">The sequence shown here is derived from an EMBL/GenBank/DDBJ whole genome shotgun (WGS) entry which is preliminary data.</text>
</comment>
<evidence type="ECO:0000256" key="2">
    <source>
        <dbReference type="SAM" id="SignalP"/>
    </source>
</evidence>
<protein>
    <recommendedName>
        <fullName evidence="5">Peptidoglycan-binding protein</fullName>
    </recommendedName>
</protein>
<proteinExistence type="predicted"/>
<evidence type="ECO:0000256" key="1">
    <source>
        <dbReference type="SAM" id="MobiDB-lite"/>
    </source>
</evidence>
<dbReference type="Proteomes" id="UP001595836">
    <property type="component" value="Unassembled WGS sequence"/>
</dbReference>
<accession>A0ABV9PS73</accession>
<feature type="signal peptide" evidence="2">
    <location>
        <begin position="1"/>
        <end position="29"/>
    </location>
</feature>
<feature type="region of interest" description="Disordered" evidence="1">
    <location>
        <begin position="87"/>
        <end position="197"/>
    </location>
</feature>
<feature type="compositionally biased region" description="Polar residues" evidence="1">
    <location>
        <begin position="130"/>
        <end position="139"/>
    </location>
</feature>
<feature type="chain" id="PRO_5045377723" description="Peptidoglycan-binding protein" evidence="2">
    <location>
        <begin position="30"/>
        <end position="197"/>
    </location>
</feature>
<organism evidence="3 4">
    <name type="scientific">Dietzia aurantiaca</name>
    <dbReference type="NCBI Taxonomy" id="983873"/>
    <lineage>
        <taxon>Bacteria</taxon>
        <taxon>Bacillati</taxon>
        <taxon>Actinomycetota</taxon>
        <taxon>Actinomycetes</taxon>
        <taxon>Mycobacteriales</taxon>
        <taxon>Dietziaceae</taxon>
        <taxon>Dietzia</taxon>
    </lineage>
</organism>
<name>A0ABV9PS73_9ACTN</name>
<evidence type="ECO:0008006" key="5">
    <source>
        <dbReference type="Google" id="ProtNLM"/>
    </source>
</evidence>
<feature type="compositionally biased region" description="Acidic residues" evidence="1">
    <location>
        <begin position="115"/>
        <end position="125"/>
    </location>
</feature>
<feature type="compositionally biased region" description="Low complexity" evidence="1">
    <location>
        <begin position="145"/>
        <end position="168"/>
    </location>
</feature>
<reference evidence="4" key="1">
    <citation type="journal article" date="2019" name="Int. J. Syst. Evol. Microbiol.">
        <title>The Global Catalogue of Microorganisms (GCM) 10K type strain sequencing project: providing services to taxonomists for standard genome sequencing and annotation.</title>
        <authorList>
            <consortium name="The Broad Institute Genomics Platform"/>
            <consortium name="The Broad Institute Genome Sequencing Center for Infectious Disease"/>
            <person name="Wu L."/>
            <person name="Ma J."/>
        </authorList>
    </citation>
    <scope>NUCLEOTIDE SEQUENCE [LARGE SCALE GENOMIC DNA]</scope>
    <source>
        <strain evidence="4">JCM 11882</strain>
    </source>
</reference>
<dbReference type="RefSeq" id="WP_344992633.1">
    <property type="nucleotide sequence ID" value="NZ_BAABCD010000019.1"/>
</dbReference>
<feature type="compositionally biased region" description="Acidic residues" evidence="1">
    <location>
        <begin position="169"/>
        <end position="178"/>
    </location>
</feature>
<evidence type="ECO:0000313" key="3">
    <source>
        <dbReference type="EMBL" id="MFC4754538.1"/>
    </source>
</evidence>
<keyword evidence="4" id="KW-1185">Reference proteome</keyword>
<gene>
    <name evidence="3" type="ORF">ACFO7U_07080</name>
</gene>